<evidence type="ECO:0000313" key="5">
    <source>
        <dbReference type="EMBL" id="VFJ63611.1"/>
    </source>
</evidence>
<organism evidence="5">
    <name type="scientific">Candidatus Kentrum sp. FW</name>
    <dbReference type="NCBI Taxonomy" id="2126338"/>
    <lineage>
        <taxon>Bacteria</taxon>
        <taxon>Pseudomonadati</taxon>
        <taxon>Pseudomonadota</taxon>
        <taxon>Gammaproteobacteria</taxon>
        <taxon>Candidatus Kentrum</taxon>
    </lineage>
</organism>
<reference evidence="5" key="1">
    <citation type="submission" date="2019-02" db="EMBL/GenBank/DDBJ databases">
        <authorList>
            <person name="Gruber-Vodicka R. H."/>
            <person name="Seah K. B. B."/>
        </authorList>
    </citation>
    <scope>NUCLEOTIDE SEQUENCE</scope>
    <source>
        <strain evidence="5">BECK_BZ131</strain>
    </source>
</reference>
<gene>
    <name evidence="5" type="ORF">BECKFW1821C_GA0114237_100449</name>
</gene>
<keyword evidence="1" id="KW-0436">Ligase</keyword>
<proteinExistence type="predicted"/>
<evidence type="ECO:0000256" key="2">
    <source>
        <dbReference type="ARBA" id="ARBA00022741"/>
    </source>
</evidence>
<dbReference type="GO" id="GO:0006418">
    <property type="term" value="P:tRNA aminoacylation for protein translation"/>
    <property type="evidence" value="ECO:0007669"/>
    <property type="project" value="InterPro"/>
</dbReference>
<dbReference type="Pfam" id="PF00152">
    <property type="entry name" value="tRNA-synt_2"/>
    <property type="match status" value="1"/>
</dbReference>
<keyword evidence="3" id="KW-0067">ATP-binding</keyword>
<dbReference type="SUPFAM" id="SSF55681">
    <property type="entry name" value="Class II aaRS and biotin synthetases"/>
    <property type="match status" value="1"/>
</dbReference>
<evidence type="ECO:0000256" key="1">
    <source>
        <dbReference type="ARBA" id="ARBA00022598"/>
    </source>
</evidence>
<dbReference type="AlphaFoldDB" id="A0A450TA92"/>
<evidence type="ECO:0000256" key="3">
    <source>
        <dbReference type="ARBA" id="ARBA00022840"/>
    </source>
</evidence>
<dbReference type="PROSITE" id="PS50862">
    <property type="entry name" value="AA_TRNA_LIGASE_II"/>
    <property type="match status" value="1"/>
</dbReference>
<feature type="domain" description="Aminoacyl-transfer RNA synthetases class-II family profile" evidence="4">
    <location>
        <begin position="71"/>
        <end position="232"/>
    </location>
</feature>
<dbReference type="InterPro" id="IPR006195">
    <property type="entry name" value="aa-tRNA-synth_II"/>
</dbReference>
<dbReference type="GO" id="GO:0005524">
    <property type="term" value="F:ATP binding"/>
    <property type="evidence" value="ECO:0007669"/>
    <property type="project" value="InterPro"/>
</dbReference>
<protein>
    <submittedName>
        <fullName evidence="5">tRNA synthetases class II (D, K and N)</fullName>
    </submittedName>
</protein>
<dbReference type="EMBL" id="CAADFE010000004">
    <property type="protein sequence ID" value="VFJ63611.1"/>
    <property type="molecule type" value="Genomic_DNA"/>
</dbReference>
<dbReference type="Gene3D" id="3.30.930.10">
    <property type="entry name" value="Bira Bifunctional Protein, Domain 2"/>
    <property type="match status" value="1"/>
</dbReference>
<evidence type="ECO:0000259" key="4">
    <source>
        <dbReference type="PROSITE" id="PS50862"/>
    </source>
</evidence>
<dbReference type="GO" id="GO:0004812">
    <property type="term" value="F:aminoacyl-tRNA ligase activity"/>
    <property type="evidence" value="ECO:0007669"/>
    <property type="project" value="UniProtKB-KW"/>
</dbReference>
<sequence length="242" mass="27813">MHNNNLLLSSTIQEIRKFLYSRNFFEKHLYGFSGKITGTFPISTDKGVLRVSPEPDVWIVPKDISQFFFLGSLFRNEEVDDQHYYEFTTADLYIRGGNAGRLIQLFWELIQTLTECALISDISKLEVSAVSFNAFSQSKIVSENETEKWVLVTHYPIEDSFYDAMLDQNVTQKSELFYLIPGHPPVELASLGRVGKNQNPNIKSDNPNLELEQYISEEIFGFCFGIERLLLVSQLHRGESHD</sequence>
<dbReference type="InterPro" id="IPR045864">
    <property type="entry name" value="aa-tRNA-synth_II/BPL/LPL"/>
</dbReference>
<dbReference type="InterPro" id="IPR004364">
    <property type="entry name" value="Aa-tRNA-synt_II"/>
</dbReference>
<accession>A0A450TA92</accession>
<keyword evidence="5" id="KW-0030">Aminoacyl-tRNA synthetase</keyword>
<name>A0A450TA92_9GAMM</name>
<keyword evidence="2" id="KW-0547">Nucleotide-binding</keyword>